<keyword evidence="16" id="KW-1185">Reference proteome</keyword>
<accession>A0A2I0B106</accession>
<evidence type="ECO:0000259" key="14">
    <source>
        <dbReference type="PROSITE" id="PS50939"/>
    </source>
</evidence>
<dbReference type="Gene3D" id="1.20.120.1770">
    <property type="match status" value="1"/>
</dbReference>
<evidence type="ECO:0000259" key="13">
    <source>
        <dbReference type="PROSITE" id="PS50836"/>
    </source>
</evidence>
<reference evidence="15 16" key="1">
    <citation type="journal article" date="2017" name="Nature">
        <title>The Apostasia genome and the evolution of orchids.</title>
        <authorList>
            <person name="Zhang G.Q."/>
            <person name="Liu K.W."/>
            <person name="Li Z."/>
            <person name="Lohaus R."/>
            <person name="Hsiao Y.Y."/>
            <person name="Niu S.C."/>
            <person name="Wang J.Y."/>
            <person name="Lin Y.C."/>
            <person name="Xu Q."/>
            <person name="Chen L.J."/>
            <person name="Yoshida K."/>
            <person name="Fujiwara S."/>
            <person name="Wang Z.W."/>
            <person name="Zhang Y.Q."/>
            <person name="Mitsuda N."/>
            <person name="Wang M."/>
            <person name="Liu G.H."/>
            <person name="Pecoraro L."/>
            <person name="Huang H.X."/>
            <person name="Xiao X.J."/>
            <person name="Lin M."/>
            <person name="Wu X.Y."/>
            <person name="Wu W.L."/>
            <person name="Chen Y.Y."/>
            <person name="Chang S.B."/>
            <person name="Sakamoto S."/>
            <person name="Ohme-Takagi M."/>
            <person name="Yagi M."/>
            <person name="Zeng S.J."/>
            <person name="Shen C.Y."/>
            <person name="Yeh C.M."/>
            <person name="Luo Y.B."/>
            <person name="Tsai W.C."/>
            <person name="Van de Peer Y."/>
            <person name="Liu Z.J."/>
        </authorList>
    </citation>
    <scope>NUCLEOTIDE SEQUENCE [LARGE SCALE GENOMIC DNA]</scope>
    <source>
        <strain evidence="16">cv. Shenzhen</strain>
        <tissue evidence="15">Stem</tissue>
    </source>
</reference>
<feature type="transmembrane region" description="Helical" evidence="11">
    <location>
        <begin position="354"/>
        <end position="380"/>
    </location>
</feature>
<keyword evidence="3 11" id="KW-0812">Transmembrane</keyword>
<evidence type="ECO:0000256" key="4">
    <source>
        <dbReference type="ARBA" id="ARBA00022729"/>
    </source>
</evidence>
<proteinExistence type="predicted"/>
<feature type="chain" id="PRO_5014138885" description="Cytochrome b561 and DOMON domain-containing protein" evidence="12">
    <location>
        <begin position="20"/>
        <end position="414"/>
    </location>
</feature>
<dbReference type="PANTHER" id="PTHR23130">
    <property type="entry name" value="CYTOCHROME B561 AND DOMON DOMAIN-CONTAINING PROTEIN"/>
    <property type="match status" value="1"/>
</dbReference>
<feature type="region of interest" description="Disordered" evidence="10">
    <location>
        <begin position="391"/>
        <end position="414"/>
    </location>
</feature>
<dbReference type="Pfam" id="PF03188">
    <property type="entry name" value="Cytochrom_B561"/>
    <property type="match status" value="1"/>
</dbReference>
<evidence type="ECO:0000256" key="11">
    <source>
        <dbReference type="SAM" id="Phobius"/>
    </source>
</evidence>
<sequence>MSLLPFLIFLLVLPPSTFSQQTNQYTCDSTFSFAGTAANLTHCRKLPALGAELGWNLRFSADNATAVLDVVFSAAPPSAAGWIAWGVNPGPKPRMIGTRAVVAVGRQDGSPPAVATYNVTADARRGCKLRNSTVEFVVENGRASYSPETGRMTVAATLRLLVKDYNASRLNHVWQVGPGAIDMVLLPHPRRLQNFDGVGTLDLVTGRRLDHSNKVLRDAHGVLSVIGWGVLLPLGVIMVRYFRAFPFQRREWFLAHSTCQITAYTVGTTAWGIGLALVGSSKYYSTIMAHRIIGICIFCLATLQMMALWLKPKRMDKYRKYWSIYHHFVGYSLIVLTIANIFKGFNILKPPPRWRWVYVGILSGIAALILVLEFITWFTFCQQIKKNTSSDHQQTQKRRPSFMCHASHTDKPLE</sequence>
<comment type="cofactor">
    <cofactor evidence="8">
        <name>heme b</name>
        <dbReference type="ChEBI" id="CHEBI:60344"/>
    </cofactor>
    <text evidence="8">Binds 2 heme b groups non-covalently.</text>
</comment>
<dbReference type="SMART" id="SM00665">
    <property type="entry name" value="B561"/>
    <property type="match status" value="1"/>
</dbReference>
<dbReference type="Proteomes" id="UP000236161">
    <property type="component" value="Unassembled WGS sequence"/>
</dbReference>
<dbReference type="GO" id="GO:0046872">
    <property type="term" value="F:metal ion binding"/>
    <property type="evidence" value="ECO:0007669"/>
    <property type="project" value="UniProtKB-KW"/>
</dbReference>
<evidence type="ECO:0000256" key="10">
    <source>
        <dbReference type="SAM" id="MobiDB-lite"/>
    </source>
</evidence>
<evidence type="ECO:0000256" key="6">
    <source>
        <dbReference type="ARBA" id="ARBA00022989"/>
    </source>
</evidence>
<protein>
    <recommendedName>
        <fullName evidence="8">Cytochrome b561 and DOMON domain-containing protein</fullName>
    </recommendedName>
</protein>
<evidence type="ECO:0000256" key="5">
    <source>
        <dbReference type="ARBA" id="ARBA00022982"/>
    </source>
</evidence>
<evidence type="ECO:0000256" key="2">
    <source>
        <dbReference type="ARBA" id="ARBA00022448"/>
    </source>
</evidence>
<evidence type="ECO:0000256" key="9">
    <source>
        <dbReference type="PIRSR" id="PIRSR037471-1"/>
    </source>
</evidence>
<evidence type="ECO:0000256" key="7">
    <source>
        <dbReference type="ARBA" id="ARBA00023136"/>
    </source>
</evidence>
<feature type="domain" description="DOMON" evidence="13">
    <location>
        <begin position="53"/>
        <end position="177"/>
    </location>
</feature>
<dbReference type="PROSITE" id="PS50836">
    <property type="entry name" value="DOMON"/>
    <property type="match status" value="1"/>
</dbReference>
<dbReference type="GO" id="GO:0016020">
    <property type="term" value="C:membrane"/>
    <property type="evidence" value="ECO:0007669"/>
    <property type="project" value="UniProtKB-SubCell"/>
</dbReference>
<feature type="binding site" description="axial binding residue" evidence="9">
    <location>
        <position position="256"/>
    </location>
    <ligand>
        <name>heme b</name>
        <dbReference type="ChEBI" id="CHEBI:60344"/>
        <label>1</label>
    </ligand>
    <ligandPart>
        <name>Fe</name>
        <dbReference type="ChEBI" id="CHEBI:18248"/>
    </ligandPart>
</feature>
<evidence type="ECO:0000256" key="1">
    <source>
        <dbReference type="ARBA" id="ARBA00004370"/>
    </source>
</evidence>
<organism evidence="15 16">
    <name type="scientific">Apostasia shenzhenica</name>
    <dbReference type="NCBI Taxonomy" id="1088818"/>
    <lineage>
        <taxon>Eukaryota</taxon>
        <taxon>Viridiplantae</taxon>
        <taxon>Streptophyta</taxon>
        <taxon>Embryophyta</taxon>
        <taxon>Tracheophyta</taxon>
        <taxon>Spermatophyta</taxon>
        <taxon>Magnoliopsida</taxon>
        <taxon>Liliopsida</taxon>
        <taxon>Asparagales</taxon>
        <taxon>Orchidaceae</taxon>
        <taxon>Apostasioideae</taxon>
        <taxon>Apostasia</taxon>
    </lineage>
</organism>
<comment type="subcellular location">
    <subcellularLocation>
        <location evidence="1">Membrane</location>
    </subcellularLocation>
</comment>
<gene>
    <name evidence="15" type="primary">AIR12</name>
    <name evidence="15" type="ORF">AXF42_Ash014395</name>
</gene>
<dbReference type="PANTHER" id="PTHR23130:SF175">
    <property type="entry name" value="CYTOCHROME B561 AND DOMON DOMAIN-CONTAINING PROTEIN"/>
    <property type="match status" value="1"/>
</dbReference>
<evidence type="ECO:0000256" key="8">
    <source>
        <dbReference type="PIRNR" id="PIRNR037471"/>
    </source>
</evidence>
<dbReference type="PROSITE" id="PS50939">
    <property type="entry name" value="CYTOCHROME_B561"/>
    <property type="match status" value="1"/>
</dbReference>
<keyword evidence="9" id="KW-0479">Metal-binding</keyword>
<feature type="binding site" description="axial binding residue" evidence="9">
    <location>
        <position position="290"/>
    </location>
    <ligand>
        <name>heme b</name>
        <dbReference type="ChEBI" id="CHEBI:60344"/>
        <label>1</label>
    </ligand>
    <ligandPart>
        <name>Fe</name>
        <dbReference type="ChEBI" id="CHEBI:18248"/>
    </ligandPart>
</feature>
<dbReference type="InterPro" id="IPR006593">
    <property type="entry name" value="Cyt_b561/ferric_Rdtase_TM"/>
</dbReference>
<dbReference type="EMBL" id="KZ451930">
    <property type="protein sequence ID" value="PKA61478.1"/>
    <property type="molecule type" value="Genomic_DNA"/>
</dbReference>
<feature type="binding site" description="axial binding residue" evidence="9">
    <location>
        <position position="220"/>
    </location>
    <ligand>
        <name>heme b</name>
        <dbReference type="ChEBI" id="CHEBI:60344"/>
        <label>1</label>
    </ligand>
    <ligandPart>
        <name>Fe</name>
        <dbReference type="ChEBI" id="CHEBI:18248"/>
    </ligandPart>
</feature>
<keyword evidence="4 12" id="KW-0732">Signal</keyword>
<name>A0A2I0B106_9ASPA</name>
<dbReference type="AlphaFoldDB" id="A0A2I0B106"/>
<feature type="signal peptide" evidence="12">
    <location>
        <begin position="1"/>
        <end position="19"/>
    </location>
</feature>
<evidence type="ECO:0000313" key="15">
    <source>
        <dbReference type="EMBL" id="PKA61478.1"/>
    </source>
</evidence>
<feature type="transmembrane region" description="Helical" evidence="11">
    <location>
        <begin position="322"/>
        <end position="342"/>
    </location>
</feature>
<dbReference type="Pfam" id="PF04526">
    <property type="entry name" value="DUF568"/>
    <property type="match status" value="1"/>
</dbReference>
<feature type="transmembrane region" description="Helical" evidence="11">
    <location>
        <begin position="292"/>
        <end position="310"/>
    </location>
</feature>
<dbReference type="InterPro" id="IPR045265">
    <property type="entry name" value="AIR12_DOMON"/>
</dbReference>
<dbReference type="InterPro" id="IPR017214">
    <property type="entry name" value="UCP037471"/>
</dbReference>
<feature type="transmembrane region" description="Helical" evidence="11">
    <location>
        <begin position="221"/>
        <end position="241"/>
    </location>
</feature>
<keyword evidence="9" id="KW-0408">Iron</keyword>
<dbReference type="InterPro" id="IPR005018">
    <property type="entry name" value="DOMON_domain"/>
</dbReference>
<feature type="binding site" description="axial binding residue" evidence="9">
    <location>
        <position position="326"/>
    </location>
    <ligand>
        <name>heme b</name>
        <dbReference type="ChEBI" id="CHEBI:60344"/>
        <label>1</label>
    </ligand>
    <ligandPart>
        <name>Fe</name>
        <dbReference type="ChEBI" id="CHEBI:18248"/>
    </ligandPart>
</feature>
<feature type="transmembrane region" description="Helical" evidence="11">
    <location>
        <begin position="261"/>
        <end position="280"/>
    </location>
</feature>
<keyword evidence="7 8" id="KW-0472">Membrane</keyword>
<feature type="domain" description="Cytochrome b561" evidence="14">
    <location>
        <begin position="184"/>
        <end position="381"/>
    </location>
</feature>
<keyword evidence="6 11" id="KW-1133">Transmembrane helix</keyword>
<keyword evidence="2 8" id="KW-0813">Transport</keyword>
<keyword evidence="5 8" id="KW-0249">Electron transport</keyword>
<dbReference type="STRING" id="1088818.A0A2I0B106"/>
<evidence type="ECO:0000256" key="12">
    <source>
        <dbReference type="SAM" id="SignalP"/>
    </source>
</evidence>
<dbReference type="PIRSF" id="PIRSF037471">
    <property type="entry name" value="UCP037471"/>
    <property type="match status" value="1"/>
</dbReference>
<dbReference type="OrthoDB" id="19261at2759"/>
<dbReference type="CDD" id="cd08760">
    <property type="entry name" value="Cyt_b561_FRRS1_like"/>
    <property type="match status" value="1"/>
</dbReference>
<evidence type="ECO:0000256" key="3">
    <source>
        <dbReference type="ARBA" id="ARBA00022692"/>
    </source>
</evidence>
<dbReference type="CDD" id="cd09629">
    <property type="entry name" value="DOMON_CIL1_like"/>
    <property type="match status" value="1"/>
</dbReference>
<evidence type="ECO:0000313" key="16">
    <source>
        <dbReference type="Proteomes" id="UP000236161"/>
    </source>
</evidence>